<dbReference type="OrthoDB" id="53102at2157"/>
<dbReference type="Gene3D" id="2.40.180.10">
    <property type="entry name" value="Catalase core domain"/>
    <property type="match status" value="1"/>
</dbReference>
<feature type="domain" description="Catalase core" evidence="14">
    <location>
        <begin position="7"/>
        <end position="395"/>
    </location>
</feature>
<dbReference type="PROSITE" id="PS00438">
    <property type="entry name" value="CATALASE_2"/>
    <property type="match status" value="1"/>
</dbReference>
<evidence type="ECO:0000256" key="8">
    <source>
        <dbReference type="ARBA" id="ARBA00023004"/>
    </source>
</evidence>
<dbReference type="GO" id="GO:0020037">
    <property type="term" value="F:heme binding"/>
    <property type="evidence" value="ECO:0007669"/>
    <property type="project" value="InterPro"/>
</dbReference>
<dbReference type="RefSeq" id="WP_004077443.1">
    <property type="nucleotide sequence ID" value="NZ_CM001436.1"/>
</dbReference>
<evidence type="ECO:0000259" key="14">
    <source>
        <dbReference type="SMART" id="SM01060"/>
    </source>
</evidence>
<sequence length="482" mass="54644">MEKNTLTTNQGVPVSDNQNSLTAGERGGVLLQDVHLIEKLAHFDRERIPERVVHANGAGAHGYFQVYRSMAPYTKAKFLQDPDVRTPVFVRFSTVVGSKGSADSVRDPRGFAVKFYTEDGNYDLVGNHLPVFFIRDAIKFPDMVHSFKPAPDTNYPTSSAANSRFWDFISLSPESTHMITWLFSDRGTIKSYRKMEGFGVNTYIWVNEEGKGIYIKYHWKPSAGIETIDRFESTRLAGEDPDCATRDLYEWIASGKDVEYELCVQMMEFEDEEKLEFDPLDATKTWPEDKYPLMPVGRMILNKNPENYFAEIEQAAFCPASIVPGIEPSADRLLQGRMFSYADTQRHRLGPNYLQIPVNRPKVPVTNHQQDGNMQMSPQFTGTVNFEPNSLEGGFPRETGGPTFPGRSLHGVMTRKKITRMNDFQQAGERYRSLSESEQDHLVGNIADALMHADEEIQKRMIINLSEADHELGERVAEGMNN</sequence>
<protein>
    <recommendedName>
        <fullName evidence="3 12">Catalase</fullName>
        <ecNumber evidence="3 12">1.11.1.6</ecNumber>
    </recommendedName>
</protein>
<evidence type="ECO:0000256" key="1">
    <source>
        <dbReference type="ARBA" id="ARBA00001971"/>
    </source>
</evidence>
<comment type="cofactor">
    <cofactor evidence="1 11">
        <name>heme</name>
        <dbReference type="ChEBI" id="CHEBI:30413"/>
    </cofactor>
</comment>
<dbReference type="PRINTS" id="PR00067">
    <property type="entry name" value="CATALASE"/>
</dbReference>
<reference evidence="15 16" key="1">
    <citation type="submission" date="2011-10" db="EMBL/GenBank/DDBJ databases">
        <title>The Improved High-Quality Draft genome of Methanoplanus limicola DSM 2279.</title>
        <authorList>
            <consortium name="US DOE Joint Genome Institute (JGI-PGF)"/>
            <person name="Lucas S."/>
            <person name="Copeland A."/>
            <person name="Lapidus A."/>
            <person name="Glavina del Rio T."/>
            <person name="Dalin E."/>
            <person name="Tice H."/>
            <person name="Bruce D."/>
            <person name="Goodwin L."/>
            <person name="Pitluck S."/>
            <person name="Peters L."/>
            <person name="Mikhailova N."/>
            <person name="Lu M."/>
            <person name="Kyrpides N."/>
            <person name="Mavromatis K."/>
            <person name="Ivanova N."/>
            <person name="Markowitz V."/>
            <person name="Cheng J.-F."/>
            <person name="Hugenholtz P."/>
            <person name="Woyke T."/>
            <person name="Wu D."/>
            <person name="Wirth R."/>
            <person name="Brambilla E.-M."/>
            <person name="Klenk H.-P."/>
            <person name="Eisen J.A."/>
        </authorList>
    </citation>
    <scope>NUCLEOTIDE SEQUENCE [LARGE SCALE GENOMIC DNA]</scope>
    <source>
        <strain evidence="15 16">DSM 2279</strain>
    </source>
</reference>
<dbReference type="InterPro" id="IPR020835">
    <property type="entry name" value="Catalase_sf"/>
</dbReference>
<organism evidence="15 16">
    <name type="scientific">Methanoplanus limicola DSM 2279</name>
    <dbReference type="NCBI Taxonomy" id="937775"/>
    <lineage>
        <taxon>Archaea</taxon>
        <taxon>Methanobacteriati</taxon>
        <taxon>Methanobacteriota</taxon>
        <taxon>Stenosarchaea group</taxon>
        <taxon>Methanomicrobia</taxon>
        <taxon>Methanomicrobiales</taxon>
        <taxon>Methanomicrobiaceae</taxon>
        <taxon>Methanoplanus</taxon>
    </lineage>
</organism>
<evidence type="ECO:0000256" key="7">
    <source>
        <dbReference type="ARBA" id="ARBA00023002"/>
    </source>
</evidence>
<dbReference type="InterPro" id="IPR018028">
    <property type="entry name" value="Catalase"/>
</dbReference>
<evidence type="ECO:0000256" key="2">
    <source>
        <dbReference type="ARBA" id="ARBA00005329"/>
    </source>
</evidence>
<dbReference type="PIRSF" id="PIRSF038928">
    <property type="entry name" value="Catalase_clade1-3"/>
    <property type="match status" value="1"/>
</dbReference>
<evidence type="ECO:0000256" key="12">
    <source>
        <dbReference type="RuleBase" id="RU000498"/>
    </source>
</evidence>
<dbReference type="PANTHER" id="PTHR11465:SF23">
    <property type="entry name" value="CATALASE-2"/>
    <property type="match status" value="1"/>
</dbReference>
<evidence type="ECO:0000256" key="10">
    <source>
        <dbReference type="PIRSR" id="PIRSR038928-1"/>
    </source>
</evidence>
<name>H1Z408_9EURY</name>
<evidence type="ECO:0000256" key="3">
    <source>
        <dbReference type="ARBA" id="ARBA00012314"/>
    </source>
</evidence>
<evidence type="ECO:0000256" key="13">
    <source>
        <dbReference type="SAM" id="MobiDB-lite"/>
    </source>
</evidence>
<keyword evidence="5 11" id="KW-0349">Heme</keyword>
<dbReference type="SUPFAM" id="SSF56634">
    <property type="entry name" value="Heme-dependent catalase-like"/>
    <property type="match status" value="1"/>
</dbReference>
<dbReference type="PROSITE" id="PS51402">
    <property type="entry name" value="CATALASE_3"/>
    <property type="match status" value="1"/>
</dbReference>
<dbReference type="PATRIC" id="fig|937775.9.peg.1791"/>
<keyword evidence="9 12" id="KW-0376">Hydrogen peroxide</keyword>
<evidence type="ECO:0000256" key="9">
    <source>
        <dbReference type="ARBA" id="ARBA00023324"/>
    </source>
</evidence>
<keyword evidence="4 12" id="KW-0575">Peroxidase</keyword>
<dbReference type="InterPro" id="IPR024711">
    <property type="entry name" value="Catalase_clade1/3"/>
</dbReference>
<dbReference type="InterPro" id="IPR024708">
    <property type="entry name" value="Catalase_AS"/>
</dbReference>
<dbReference type="Pfam" id="PF00199">
    <property type="entry name" value="Catalase"/>
    <property type="match status" value="1"/>
</dbReference>
<dbReference type="InterPro" id="IPR011614">
    <property type="entry name" value="Catalase_core"/>
</dbReference>
<dbReference type="PROSITE" id="PS00437">
    <property type="entry name" value="CATALASE_1"/>
    <property type="match status" value="1"/>
</dbReference>
<feature type="active site" evidence="10">
    <location>
        <position position="127"/>
    </location>
</feature>
<dbReference type="GO" id="GO:0042542">
    <property type="term" value="P:response to hydrogen peroxide"/>
    <property type="evidence" value="ECO:0007669"/>
    <property type="project" value="TreeGrafter"/>
</dbReference>
<feature type="binding site" description="axial binding residue" evidence="11">
    <location>
        <position position="341"/>
    </location>
    <ligand>
        <name>heme</name>
        <dbReference type="ChEBI" id="CHEBI:30413"/>
    </ligand>
    <ligandPart>
        <name>Fe</name>
        <dbReference type="ChEBI" id="CHEBI:18248"/>
    </ligandPart>
</feature>
<dbReference type="HOGENOM" id="CLU_010645_2_0_2"/>
<dbReference type="SMART" id="SM01060">
    <property type="entry name" value="Catalase"/>
    <property type="match status" value="1"/>
</dbReference>
<comment type="similarity">
    <text evidence="2 12">Belongs to the catalase family.</text>
</comment>
<dbReference type="InParanoid" id="H1Z408"/>
<keyword evidence="7 12" id="KW-0560">Oxidoreductase</keyword>
<dbReference type="InterPro" id="IPR010582">
    <property type="entry name" value="Catalase_immune_responsive"/>
</dbReference>
<dbReference type="STRING" id="937775.Metlim_1586"/>
<keyword evidence="6 11" id="KW-0479">Metal-binding</keyword>
<dbReference type="GO" id="GO:0004096">
    <property type="term" value="F:catalase activity"/>
    <property type="evidence" value="ECO:0007669"/>
    <property type="project" value="UniProtKB-EC"/>
</dbReference>
<comment type="catalytic activity">
    <reaction evidence="12">
        <text>2 H2O2 = O2 + 2 H2O</text>
        <dbReference type="Rhea" id="RHEA:20309"/>
        <dbReference type="ChEBI" id="CHEBI:15377"/>
        <dbReference type="ChEBI" id="CHEBI:15379"/>
        <dbReference type="ChEBI" id="CHEBI:16240"/>
        <dbReference type="EC" id="1.11.1.6"/>
    </reaction>
</comment>
<dbReference type="PANTHER" id="PTHR11465">
    <property type="entry name" value="CATALASE"/>
    <property type="match status" value="1"/>
</dbReference>
<keyword evidence="8 11" id="KW-0408">Iron</keyword>
<gene>
    <name evidence="15" type="ORF">Metlim_1586</name>
</gene>
<dbReference type="EC" id="1.11.1.6" evidence="3 12"/>
<dbReference type="GO" id="GO:0046872">
    <property type="term" value="F:metal ion binding"/>
    <property type="evidence" value="ECO:0007669"/>
    <property type="project" value="UniProtKB-KW"/>
</dbReference>
<dbReference type="InterPro" id="IPR002226">
    <property type="entry name" value="Catalase_haem_BS"/>
</dbReference>
<dbReference type="GO" id="GO:0005737">
    <property type="term" value="C:cytoplasm"/>
    <property type="evidence" value="ECO:0007669"/>
    <property type="project" value="TreeGrafter"/>
</dbReference>
<dbReference type="GO" id="GO:0042744">
    <property type="term" value="P:hydrogen peroxide catabolic process"/>
    <property type="evidence" value="ECO:0007669"/>
    <property type="project" value="UniProtKB-KW"/>
</dbReference>
<feature type="active site" evidence="10">
    <location>
        <position position="54"/>
    </location>
</feature>
<evidence type="ECO:0000313" key="16">
    <source>
        <dbReference type="Proteomes" id="UP000005741"/>
    </source>
</evidence>
<keyword evidence="16" id="KW-1185">Reference proteome</keyword>
<proteinExistence type="inferred from homology"/>
<dbReference type="AlphaFoldDB" id="H1Z408"/>
<evidence type="ECO:0000313" key="15">
    <source>
        <dbReference type="EMBL" id="EHQ35687.1"/>
    </source>
</evidence>
<dbReference type="EMBL" id="CM001436">
    <property type="protein sequence ID" value="EHQ35687.1"/>
    <property type="molecule type" value="Genomic_DNA"/>
</dbReference>
<dbReference type="Pfam" id="PF06628">
    <property type="entry name" value="Catalase-rel"/>
    <property type="match status" value="1"/>
</dbReference>
<accession>H1Z408</accession>
<feature type="region of interest" description="Disordered" evidence="13">
    <location>
        <begin position="1"/>
        <end position="22"/>
    </location>
</feature>
<evidence type="ECO:0000256" key="11">
    <source>
        <dbReference type="PIRSR" id="PIRSR038928-2"/>
    </source>
</evidence>
<dbReference type="CDD" id="cd08154">
    <property type="entry name" value="catalase_clade_1"/>
    <property type="match status" value="1"/>
</dbReference>
<evidence type="ECO:0000256" key="4">
    <source>
        <dbReference type="ARBA" id="ARBA00022559"/>
    </source>
</evidence>
<evidence type="ECO:0000256" key="6">
    <source>
        <dbReference type="ARBA" id="ARBA00022723"/>
    </source>
</evidence>
<evidence type="ECO:0000256" key="5">
    <source>
        <dbReference type="ARBA" id="ARBA00022617"/>
    </source>
</evidence>
<dbReference type="Proteomes" id="UP000005741">
    <property type="component" value="Chromosome"/>
</dbReference>